<comment type="caution">
    <text evidence="2">The sequence shown here is derived from an EMBL/GenBank/DDBJ whole genome shotgun (WGS) entry which is preliminary data.</text>
</comment>
<dbReference type="Proteomes" id="UP000319313">
    <property type="component" value="Unassembled WGS sequence"/>
</dbReference>
<feature type="compositionally biased region" description="Pro residues" evidence="1">
    <location>
        <begin position="39"/>
        <end position="58"/>
    </location>
</feature>
<proteinExistence type="predicted"/>
<accession>A0A552DZK5</accession>
<evidence type="ECO:0000256" key="1">
    <source>
        <dbReference type="SAM" id="MobiDB-lite"/>
    </source>
</evidence>
<sequence length="66" mass="7631">MRKQKKPWQPPKWKCWQPRKNNRKELAVVLGVGVLVEFPHPPSPIPHPPSPIPHPPSPDCCQQRKT</sequence>
<reference evidence="2 3" key="1">
    <citation type="submission" date="2019-01" db="EMBL/GenBank/DDBJ databases">
        <title>Coherence of Microcystis species and biogeography revealed through population genomics.</title>
        <authorList>
            <person name="Perez-Carrascal O.M."/>
            <person name="Terrat Y."/>
            <person name="Giani A."/>
            <person name="Fortin N."/>
            <person name="Tromas N."/>
            <person name="Shapiro B.J."/>
        </authorList>
    </citation>
    <scope>NUCLEOTIDE SEQUENCE [LARGE SCALE GENOMIC DNA]</scope>
    <source>
        <strain evidence="2">Ma_SC_T_19800800_S464</strain>
    </source>
</reference>
<name>A0A552DZK5_MICAE</name>
<evidence type="ECO:0000313" key="3">
    <source>
        <dbReference type="Proteomes" id="UP000319313"/>
    </source>
</evidence>
<evidence type="ECO:0000313" key="2">
    <source>
        <dbReference type="EMBL" id="TRU27678.1"/>
    </source>
</evidence>
<feature type="region of interest" description="Disordered" evidence="1">
    <location>
        <begin position="38"/>
        <end position="66"/>
    </location>
</feature>
<dbReference type="AlphaFoldDB" id="A0A552DZK5"/>
<organism evidence="2 3">
    <name type="scientific">Microcystis aeruginosa Ma_SC_T_19800800_S464</name>
    <dbReference type="NCBI Taxonomy" id="2486257"/>
    <lineage>
        <taxon>Bacteria</taxon>
        <taxon>Bacillati</taxon>
        <taxon>Cyanobacteriota</taxon>
        <taxon>Cyanophyceae</taxon>
        <taxon>Oscillatoriophycideae</taxon>
        <taxon>Chroococcales</taxon>
        <taxon>Microcystaceae</taxon>
        <taxon>Microcystis</taxon>
    </lineage>
</organism>
<protein>
    <submittedName>
        <fullName evidence="2">Uncharacterized protein</fullName>
    </submittedName>
</protein>
<dbReference type="EMBL" id="SFBL01000055">
    <property type="protein sequence ID" value="TRU27678.1"/>
    <property type="molecule type" value="Genomic_DNA"/>
</dbReference>
<gene>
    <name evidence="2" type="ORF">EWV81_06865</name>
</gene>